<keyword evidence="3" id="KW-0067">ATP-binding</keyword>
<protein>
    <submittedName>
        <fullName evidence="5">Type IV secretion system protein B4</fullName>
    </submittedName>
</protein>
<accession>A0A1V0GYM2</accession>
<evidence type="ECO:0000256" key="1">
    <source>
        <dbReference type="ARBA" id="ARBA00006512"/>
    </source>
</evidence>
<dbReference type="InterPro" id="IPR018145">
    <property type="entry name" value="CagE_TrbE_VirB_cntrl_dom"/>
</dbReference>
<dbReference type="EMBL" id="CP020444">
    <property type="protein sequence ID" value="ARC38911.1"/>
    <property type="molecule type" value="Genomic_DNA"/>
</dbReference>
<feature type="domain" description="AAA+ ATPase" evidence="4">
    <location>
        <begin position="437"/>
        <end position="704"/>
    </location>
</feature>
<evidence type="ECO:0000313" key="5">
    <source>
        <dbReference type="EMBL" id="ARC38911.1"/>
    </source>
</evidence>
<keyword evidence="2" id="KW-0547">Nucleotide-binding</keyword>
<evidence type="ECO:0000259" key="4">
    <source>
        <dbReference type="SMART" id="SM00382"/>
    </source>
</evidence>
<evidence type="ECO:0000256" key="3">
    <source>
        <dbReference type="ARBA" id="ARBA00022840"/>
    </source>
</evidence>
<dbReference type="KEGG" id="pye:A6J80_21725"/>
<gene>
    <name evidence="5" type="ORF">A6J80_21725</name>
</gene>
<dbReference type="InterPro" id="IPR003593">
    <property type="entry name" value="AAA+_ATPase"/>
</dbReference>
<evidence type="ECO:0000313" key="6">
    <source>
        <dbReference type="Proteomes" id="UP000191257"/>
    </source>
</evidence>
<name>A0A1V0GYM2_9RHOB</name>
<reference evidence="5" key="1">
    <citation type="submission" date="2017-12" db="EMBL/GenBank/DDBJ databases">
        <title>FDA dAtabase for Regulatory Grade micrObial Sequences (FDA-ARGOS): Supporting development and validation of Infectious Disease Dx tests.</title>
        <authorList>
            <person name="Campos J."/>
            <person name="Goldberg B."/>
            <person name="Tallon L."/>
            <person name="Sadzewicz L."/>
            <person name="Sengamalay N."/>
            <person name="Ott S."/>
            <person name="Godinez A."/>
            <person name="Nagaraj S."/>
            <person name="Vyas G."/>
            <person name="Aluvathingal J."/>
            <person name="Nadendla S."/>
            <person name="Geyer C."/>
            <person name="Nandy P."/>
            <person name="Hobson J."/>
            <person name="Sichtig H."/>
        </authorList>
    </citation>
    <scope>NUCLEOTIDE SEQUENCE</scope>
    <source>
        <strain evidence="5">FDAARGOS_252</strain>
        <plasmid evidence="5">unnamed4</plasmid>
    </source>
</reference>
<dbReference type="AlphaFoldDB" id="A0A1V0GYM2"/>
<comment type="similarity">
    <text evidence="1">Belongs to the TrbE/VirB4 family.</text>
</comment>
<dbReference type="RefSeq" id="WP_080623182.1">
    <property type="nucleotide sequence ID" value="NZ_CAWMZI010000005.1"/>
</dbReference>
<dbReference type="PANTHER" id="PTHR30121">
    <property type="entry name" value="UNCHARACTERIZED PROTEIN YJGR-RELATED"/>
    <property type="match status" value="1"/>
</dbReference>
<organism evidence="5 6">
    <name type="scientific">Paracoccus yeei</name>
    <dbReference type="NCBI Taxonomy" id="147645"/>
    <lineage>
        <taxon>Bacteria</taxon>
        <taxon>Pseudomonadati</taxon>
        <taxon>Pseudomonadota</taxon>
        <taxon>Alphaproteobacteria</taxon>
        <taxon>Rhodobacterales</taxon>
        <taxon>Paracoccaceae</taxon>
        <taxon>Paracoccus</taxon>
    </lineage>
</organism>
<keyword evidence="6" id="KW-1185">Reference proteome</keyword>
<dbReference type="InterPro" id="IPR027417">
    <property type="entry name" value="P-loop_NTPase"/>
</dbReference>
<evidence type="ECO:0000256" key="2">
    <source>
        <dbReference type="ARBA" id="ARBA00022741"/>
    </source>
</evidence>
<dbReference type="InterPro" id="IPR051162">
    <property type="entry name" value="T4SS_component"/>
</dbReference>
<dbReference type="Gene3D" id="3.40.50.300">
    <property type="entry name" value="P-loop containing nucleotide triphosphate hydrolases"/>
    <property type="match status" value="1"/>
</dbReference>
<dbReference type="Pfam" id="PF03135">
    <property type="entry name" value="CagE_TrbE_VirB"/>
    <property type="match status" value="1"/>
</dbReference>
<dbReference type="SUPFAM" id="SSF52540">
    <property type="entry name" value="P-loop containing nucleoside triphosphate hydrolases"/>
    <property type="match status" value="1"/>
</dbReference>
<dbReference type="GO" id="GO:0005524">
    <property type="term" value="F:ATP binding"/>
    <property type="evidence" value="ECO:0007669"/>
    <property type="project" value="UniProtKB-KW"/>
</dbReference>
<dbReference type="SMART" id="SM00382">
    <property type="entry name" value="AAA"/>
    <property type="match status" value="1"/>
</dbReference>
<sequence>MYSRPISRLSEPARRVVPDEPNLIAHLPYVVELDDETVCTRRNGLMMSLEIGGIDGLTAAPQDIVDLRRAFTSVIDGLDERFTFYIHRLHRRAALGLRPVRGDGFAADLDRRWRQHLERQDLHDFVVVLTVLRTLPSPLRVPLFGKAAARLLQSDTDSRLHELRELVSVMESSLPAVRMRRLKISDGSLIGFYSAINTGVLRDSHRGEISLIAEDVADNALTFGRDSVLLDEGFDRPRHAAVLPIRRYSQETWPGMLDALDSSLDLVICHAFTPIASHKIAERVRLRVNQMRGADDLATSIQEQLIRTADDVESGRQGVGQHQLTITVYADSAAELDRRVSQIKGAAEQAKVKLARCTRSLEATFFARHPGNTDYHCWEMAVSSTTFADMASFHIADAGTKAAELYWQTPITVFQTASGAPHRFSFHTPGRPDAEPPLGHTLVLGPSHSGKTTTMAFLAAQACRVRPRIIIFDKDEGMRSLVAALGGEYAHIRAGRPTGLNPFLTETGPRGEAWLLDWTAALIERRNLLSPIQTEELKSAVRKVCAAPEALRSFAHFETLIGDVQDRRDLAMRVAEWAPGGRYGWVFDHADTPVVDFRRNEIFGIDMTELLDHPTERTAVLSYIFRRMELMFEDRVPTLVIVDEAHAALDDDFFARRMPKWSVTVRKLGVVLVLMTQFASQIRNSKAKSIMEGLPHRLIFPNHRATEQDYAGFGLTEQQLGFILEGHAGPRKALWNGPTGSTLLDVDLSPLGPLLTVLGGGKAAEAAFGEDFVRKPFFWRKDHE</sequence>
<dbReference type="Proteomes" id="UP000191257">
    <property type="component" value="Plasmid unnamed4"/>
</dbReference>
<keyword evidence="5" id="KW-0614">Plasmid</keyword>
<proteinExistence type="inferred from homology"/>
<dbReference type="PANTHER" id="PTHR30121:SF12">
    <property type="entry name" value="TYPE IV SECRETION SYSTEM PROTEIN CAGE"/>
    <property type="match status" value="1"/>
</dbReference>
<geneLocation type="plasmid" evidence="5 6">
    <name>unnamed4</name>
</geneLocation>